<organism evidence="3 4">
    <name type="scientific">Smittium culicis</name>
    <dbReference type="NCBI Taxonomy" id="133412"/>
    <lineage>
        <taxon>Eukaryota</taxon>
        <taxon>Fungi</taxon>
        <taxon>Fungi incertae sedis</taxon>
        <taxon>Zoopagomycota</taxon>
        <taxon>Kickxellomycotina</taxon>
        <taxon>Harpellomycetes</taxon>
        <taxon>Harpellales</taxon>
        <taxon>Legeriomycetaceae</taxon>
        <taxon>Smittium</taxon>
    </lineage>
</organism>
<dbReference type="GO" id="GO:0048038">
    <property type="term" value="F:quinone binding"/>
    <property type="evidence" value="ECO:0007669"/>
    <property type="project" value="InterPro"/>
</dbReference>
<feature type="domain" description="NADH-quinone oxidoreductase subunit D" evidence="2">
    <location>
        <begin position="1"/>
        <end position="77"/>
    </location>
</feature>
<dbReference type="InterPro" id="IPR029014">
    <property type="entry name" value="NiFe-Hase_large"/>
</dbReference>
<evidence type="ECO:0000259" key="2">
    <source>
        <dbReference type="Pfam" id="PF00346"/>
    </source>
</evidence>
<protein>
    <submittedName>
        <fullName evidence="3">NADH dehydrogenase [ubiquinone] iron-sulfur protein 2, mitochondrial</fullName>
    </submittedName>
</protein>
<keyword evidence="3" id="KW-0830">Ubiquinone</keyword>
<sequence>EGYSVPPGETYTTIEAPKGEMGIYMVSDGSSKPYKCHIRAPGFYHLGGLHVMTEDSLIADLVAIVSTADLVFGEVDR</sequence>
<dbReference type="OrthoDB" id="1009at2759"/>
<dbReference type="PANTHER" id="PTHR11993:SF10">
    <property type="entry name" value="NADH DEHYDROGENASE [UBIQUINONE] IRON-SULFUR PROTEIN 2, MITOCHONDRIAL"/>
    <property type="match status" value="1"/>
</dbReference>
<dbReference type="GO" id="GO:0005739">
    <property type="term" value="C:mitochondrion"/>
    <property type="evidence" value="ECO:0007669"/>
    <property type="project" value="GOC"/>
</dbReference>
<reference evidence="4" key="1">
    <citation type="submission" date="2017-01" db="EMBL/GenBank/DDBJ databases">
        <authorList>
            <person name="Wang Y."/>
            <person name="White M."/>
            <person name="Kvist S."/>
            <person name="Moncalvo J.-M."/>
        </authorList>
    </citation>
    <scope>NUCLEOTIDE SEQUENCE [LARGE SCALE GENOMIC DNA]</scope>
    <source>
        <strain evidence="4">ID-206-W2</strain>
    </source>
</reference>
<proteinExistence type="inferred from homology"/>
<evidence type="ECO:0000313" key="3">
    <source>
        <dbReference type="EMBL" id="OMJ14931.1"/>
    </source>
</evidence>
<keyword evidence="4" id="KW-1185">Reference proteome</keyword>
<accession>A0A1R1XJW0</accession>
<dbReference type="Gene3D" id="1.10.645.10">
    <property type="entry name" value="Cytochrome-c3 Hydrogenase, chain B"/>
    <property type="match status" value="1"/>
</dbReference>
<comment type="caution">
    <text evidence="3">The sequence shown here is derived from an EMBL/GenBank/DDBJ whole genome shotgun (WGS) entry which is preliminary data.</text>
</comment>
<dbReference type="GO" id="GO:0016651">
    <property type="term" value="F:oxidoreductase activity, acting on NAD(P)H"/>
    <property type="evidence" value="ECO:0007669"/>
    <property type="project" value="InterPro"/>
</dbReference>
<dbReference type="GO" id="GO:0006120">
    <property type="term" value="P:mitochondrial electron transport, NADH to ubiquinone"/>
    <property type="evidence" value="ECO:0007669"/>
    <property type="project" value="TreeGrafter"/>
</dbReference>
<evidence type="ECO:0000256" key="1">
    <source>
        <dbReference type="ARBA" id="ARBA00005769"/>
    </source>
</evidence>
<evidence type="ECO:0000313" key="4">
    <source>
        <dbReference type="Proteomes" id="UP000187429"/>
    </source>
</evidence>
<dbReference type="Proteomes" id="UP000187429">
    <property type="component" value="Unassembled WGS sequence"/>
</dbReference>
<dbReference type="InterPro" id="IPR001135">
    <property type="entry name" value="NADH_Q_OxRdtase_suD"/>
</dbReference>
<dbReference type="AlphaFoldDB" id="A0A1R1XJW0"/>
<dbReference type="EMBL" id="LSSM01004430">
    <property type="protein sequence ID" value="OMJ14931.1"/>
    <property type="molecule type" value="Genomic_DNA"/>
</dbReference>
<name>A0A1R1XJW0_9FUNG</name>
<gene>
    <name evidence="3" type="ORF">AYI69_g8382</name>
</gene>
<dbReference type="GO" id="GO:0051287">
    <property type="term" value="F:NAD binding"/>
    <property type="evidence" value="ECO:0007669"/>
    <property type="project" value="InterPro"/>
</dbReference>
<comment type="similarity">
    <text evidence="1">Belongs to the complex I 49 kDa subunit family.</text>
</comment>
<dbReference type="InterPro" id="IPR022885">
    <property type="entry name" value="NDH1_su_D/H"/>
</dbReference>
<feature type="non-terminal residue" evidence="3">
    <location>
        <position position="1"/>
    </location>
</feature>
<dbReference type="PANTHER" id="PTHR11993">
    <property type="entry name" value="NADH-UBIQUINONE OXIDOREDUCTASE 49 KDA SUBUNIT"/>
    <property type="match status" value="1"/>
</dbReference>
<dbReference type="Pfam" id="PF00346">
    <property type="entry name" value="Complex1_49kDa"/>
    <property type="match status" value="1"/>
</dbReference>
<dbReference type="SUPFAM" id="SSF56762">
    <property type="entry name" value="HydB/Nqo4-like"/>
    <property type="match status" value="1"/>
</dbReference>